<evidence type="ECO:0000313" key="4">
    <source>
        <dbReference type="Proteomes" id="UP001515500"/>
    </source>
</evidence>
<sequence>MAPKVEIIESCMVAPCEETPKHRLQLSNLDAFAPRDHMPTFFLYKPNNGDPNFFSVQILKKALSKVLVTFYPLAGELVFDEDGRPVVDCNTKGVLFSAASTSCTLDGFGDFRPSSTLDRLFIPSVTNPKRSCILLLFQLTFFKCGGVCLGCASHHSVIDGVTLFNFINTWSDIARGSNMIISAPPFLDCTVLRARSPPIVSFDHIEYTNCNFLEDKFGQECETTILTLSKAQLNTLKHGSHGERNLSTYKAVAVHLWSTACKARELADGQETRLYMWANARNRLKPPLSKGYLGNAVLKISTQLQVGDLVSKPFEFGIAKIDETINSVNDEYIRSLVDLWEKHKGEKEKIKGSRSYRTVDFLVVSWLSLPTYEADFGWGKPWFMGKASMKYAGQAYVMRGGPGNNGGVSIAIALESENMPRFKKMVHMPLEAKI</sequence>
<evidence type="ECO:0000256" key="2">
    <source>
        <dbReference type="ARBA" id="ARBA00022679"/>
    </source>
</evidence>
<dbReference type="PANTHER" id="PTHR31642">
    <property type="entry name" value="TRICHOTHECENE 3-O-ACETYLTRANSFERASE"/>
    <property type="match status" value="1"/>
</dbReference>
<keyword evidence="3" id="KW-0012">Acyltransferase</keyword>
<reference evidence="5" key="1">
    <citation type="submission" date="2025-08" db="UniProtKB">
        <authorList>
            <consortium name="RefSeq"/>
        </authorList>
    </citation>
    <scope>IDENTIFICATION</scope>
</reference>
<evidence type="ECO:0000256" key="1">
    <source>
        <dbReference type="ARBA" id="ARBA00009861"/>
    </source>
</evidence>
<dbReference type="AlphaFoldDB" id="A0AB40BR77"/>
<evidence type="ECO:0000313" key="5">
    <source>
        <dbReference type="RefSeq" id="XP_039129922.1"/>
    </source>
</evidence>
<gene>
    <name evidence="5" type="primary">LOC120266361</name>
</gene>
<dbReference type="RefSeq" id="XP_039129922.1">
    <property type="nucleotide sequence ID" value="XM_039273988.1"/>
</dbReference>
<dbReference type="Proteomes" id="UP001515500">
    <property type="component" value="Chromosome 8"/>
</dbReference>
<dbReference type="GeneID" id="120266361"/>
<organism evidence="4 5">
    <name type="scientific">Dioscorea cayennensis subsp. rotundata</name>
    <name type="common">White Guinea yam</name>
    <name type="synonym">Dioscorea rotundata</name>
    <dbReference type="NCBI Taxonomy" id="55577"/>
    <lineage>
        <taxon>Eukaryota</taxon>
        <taxon>Viridiplantae</taxon>
        <taxon>Streptophyta</taxon>
        <taxon>Embryophyta</taxon>
        <taxon>Tracheophyta</taxon>
        <taxon>Spermatophyta</taxon>
        <taxon>Magnoliopsida</taxon>
        <taxon>Liliopsida</taxon>
        <taxon>Dioscoreales</taxon>
        <taxon>Dioscoreaceae</taxon>
        <taxon>Dioscorea</taxon>
    </lineage>
</organism>
<dbReference type="InterPro" id="IPR050317">
    <property type="entry name" value="Plant_Fungal_Acyltransferase"/>
</dbReference>
<proteinExistence type="inferred from homology"/>
<name>A0AB40BR77_DIOCR</name>
<accession>A0AB40BR77</accession>
<keyword evidence="4" id="KW-1185">Reference proteome</keyword>
<dbReference type="PANTHER" id="PTHR31642:SF138">
    <property type="entry name" value="PUTRESCINE HYDROXYCINNAMOYLTRANSFERASE 1"/>
    <property type="match status" value="1"/>
</dbReference>
<dbReference type="Gene3D" id="3.30.559.10">
    <property type="entry name" value="Chloramphenicol acetyltransferase-like domain"/>
    <property type="match status" value="2"/>
</dbReference>
<comment type="similarity">
    <text evidence="1">Belongs to the plant acyltransferase family.</text>
</comment>
<protein>
    <submittedName>
        <fullName evidence="5">Putrescine hydroxycinnamoyltransferase 1-like isoform X1</fullName>
    </submittedName>
</protein>
<dbReference type="GO" id="GO:0016747">
    <property type="term" value="F:acyltransferase activity, transferring groups other than amino-acyl groups"/>
    <property type="evidence" value="ECO:0007669"/>
    <property type="project" value="TreeGrafter"/>
</dbReference>
<dbReference type="InterPro" id="IPR023213">
    <property type="entry name" value="CAT-like_dom_sf"/>
</dbReference>
<dbReference type="Pfam" id="PF02458">
    <property type="entry name" value="Transferase"/>
    <property type="match status" value="1"/>
</dbReference>
<evidence type="ECO:0000256" key="3">
    <source>
        <dbReference type="ARBA" id="ARBA00023315"/>
    </source>
</evidence>
<keyword evidence="2" id="KW-0808">Transferase</keyword>